<keyword evidence="11" id="KW-1185">Reference proteome</keyword>
<dbReference type="InterPro" id="IPR036864">
    <property type="entry name" value="Zn2-C6_fun-type_DNA-bd_sf"/>
</dbReference>
<evidence type="ECO:0000256" key="4">
    <source>
        <dbReference type="ARBA" id="ARBA00023163"/>
    </source>
</evidence>
<feature type="compositionally biased region" description="Low complexity" evidence="7">
    <location>
        <begin position="203"/>
        <end position="214"/>
    </location>
</feature>
<evidence type="ECO:0000313" key="10">
    <source>
        <dbReference type="EMBL" id="KJA20167.1"/>
    </source>
</evidence>
<keyword evidence="1" id="KW-0479">Metal-binding</keyword>
<dbReference type="PANTHER" id="PTHR47660">
    <property type="entry name" value="TRANSCRIPTION FACTOR WITH C2H2 AND ZN(2)-CYS(6) DNA BINDING DOMAIN (EUROFUNG)-RELATED-RELATED"/>
    <property type="match status" value="1"/>
</dbReference>
<evidence type="ECO:0000256" key="5">
    <source>
        <dbReference type="ARBA" id="ARBA00023242"/>
    </source>
</evidence>
<evidence type="ECO:0000313" key="11">
    <source>
        <dbReference type="Proteomes" id="UP000054270"/>
    </source>
</evidence>
<proteinExistence type="predicted"/>
<dbReference type="SUPFAM" id="SSF57701">
    <property type="entry name" value="Zn2/Cys6 DNA-binding domain"/>
    <property type="match status" value="1"/>
</dbReference>
<feature type="domain" description="C2H2-type" evidence="9">
    <location>
        <begin position="68"/>
        <end position="89"/>
    </location>
</feature>
<evidence type="ECO:0000256" key="3">
    <source>
        <dbReference type="ARBA" id="ARBA00023015"/>
    </source>
</evidence>
<organism evidence="10 11">
    <name type="scientific">Hypholoma sublateritium (strain FD-334 SS-4)</name>
    <dbReference type="NCBI Taxonomy" id="945553"/>
    <lineage>
        <taxon>Eukaryota</taxon>
        <taxon>Fungi</taxon>
        <taxon>Dikarya</taxon>
        <taxon>Basidiomycota</taxon>
        <taxon>Agaricomycotina</taxon>
        <taxon>Agaricomycetes</taxon>
        <taxon>Agaricomycetidae</taxon>
        <taxon>Agaricales</taxon>
        <taxon>Agaricineae</taxon>
        <taxon>Strophariaceae</taxon>
        <taxon>Hypholoma</taxon>
    </lineage>
</organism>
<dbReference type="GO" id="GO:0003677">
    <property type="term" value="F:DNA binding"/>
    <property type="evidence" value="ECO:0007669"/>
    <property type="project" value="InterPro"/>
</dbReference>
<feature type="compositionally biased region" description="Low complexity" evidence="7">
    <location>
        <begin position="162"/>
        <end position="185"/>
    </location>
</feature>
<evidence type="ECO:0000259" key="9">
    <source>
        <dbReference type="PROSITE" id="PS50157"/>
    </source>
</evidence>
<dbReference type="EMBL" id="KN817570">
    <property type="protein sequence ID" value="KJA20167.1"/>
    <property type="molecule type" value="Genomic_DNA"/>
</dbReference>
<dbReference type="PROSITE" id="PS50157">
    <property type="entry name" value="ZINC_FINGER_C2H2_2"/>
    <property type="match status" value="2"/>
</dbReference>
<name>A0A0D2L0F8_HYPSF</name>
<dbReference type="InterPro" id="IPR007219">
    <property type="entry name" value="XnlR_reg_dom"/>
</dbReference>
<dbReference type="OrthoDB" id="1405595at2759"/>
<dbReference type="STRING" id="945553.A0A0D2L0F8"/>
<keyword evidence="5" id="KW-0539">Nucleus</keyword>
<evidence type="ECO:0000256" key="6">
    <source>
        <dbReference type="PROSITE-ProRule" id="PRU00042"/>
    </source>
</evidence>
<keyword evidence="3" id="KW-0805">Transcription regulation</keyword>
<evidence type="ECO:0000256" key="1">
    <source>
        <dbReference type="ARBA" id="ARBA00022723"/>
    </source>
</evidence>
<dbReference type="CDD" id="cd00067">
    <property type="entry name" value="GAL4"/>
    <property type="match status" value="1"/>
</dbReference>
<dbReference type="InterPro" id="IPR013087">
    <property type="entry name" value="Znf_C2H2_type"/>
</dbReference>
<dbReference type="InterPro" id="IPR036236">
    <property type="entry name" value="Znf_C2H2_sf"/>
</dbReference>
<dbReference type="Gene3D" id="3.30.160.60">
    <property type="entry name" value="Classic Zinc Finger"/>
    <property type="match status" value="2"/>
</dbReference>
<feature type="region of interest" description="Disordered" evidence="7">
    <location>
        <begin position="141"/>
        <end position="214"/>
    </location>
</feature>
<sequence length="749" mass="82629">MPPLADASVPCKNTIDVKANGEASRMRSHKGNMPSLPQTKYCALCPAKFTRTTHLNRHLRSHTNERAHRCNICSAEFTRSDLLTRHKRTCGDSSNVNRSRRKSCQACAESKVKCSLQQPCSKCSTRGRECVFINDPAASRNRKLAKKAAHPTHSSSPNQADSPESPTSLPSLGPSSPSSTFSIPTQVPDNHPHLGSYRVHGQSHSGSSHSLASTSATSDCSSSVCSSQSSPRLEFFEQPQSSNPFSTGFNSSILGSDNNDLFSNVAGPFLDDGFSPRLPPTHTEADLPTWFETTHPGSAYGNNEPSLYNCPPNDQNFVNSLANLSRNSASSGKSSFSRHHFSTTLQNTAPLTSSSAPRIPTPEDLNHYLYLFFAEYSIQLPLLHRPTWKIEMTHPLLILSMQACGALLVKAQAAMDFIIKTLTLSRDILIVEFSKPACSLKDRMDLVLAVVLLQSIIFFQPRPEQRTLSKSYHEILVMMIRQIGLINLVGSWTPPDLRSPQVIEGAWNDWARYETFKRALALAFLQDCSSCIYYSASPSFSRSELDINLPCDDALWKAQSSREWYQMLNLFSPYASGKARMLGVGMQTALVTLREPVSSAIPFTVNPFSAFILVHSILRDVFSFSAENHRNPDGNSLAIQCALHNWQQMWGSSPEAAHICQQGQDSPFVYNAIPFYWLARFANGERQNGEHINSRGNQLLKVDAENRYRIVKAWLSQINATLQNGSDVSPNLGSNPTGALGLAAFSHGS</sequence>
<dbReference type="PROSITE" id="PS50048">
    <property type="entry name" value="ZN2_CY6_FUNGAL_2"/>
    <property type="match status" value="1"/>
</dbReference>
<dbReference type="SMART" id="SM00355">
    <property type="entry name" value="ZnF_C2H2"/>
    <property type="match status" value="2"/>
</dbReference>
<dbReference type="Gene3D" id="4.10.240.10">
    <property type="entry name" value="Zn(2)-C6 fungal-type DNA-binding domain"/>
    <property type="match status" value="1"/>
</dbReference>
<keyword evidence="6" id="KW-0863">Zinc-finger</keyword>
<keyword evidence="4" id="KW-0804">Transcription</keyword>
<feature type="domain" description="C2H2-type" evidence="9">
    <location>
        <begin position="40"/>
        <end position="67"/>
    </location>
</feature>
<dbReference type="AlphaFoldDB" id="A0A0D2L0F8"/>
<feature type="compositionally biased region" description="Polar residues" evidence="7">
    <location>
        <begin position="152"/>
        <end position="161"/>
    </location>
</feature>
<feature type="domain" description="Zn(2)-C6 fungal-type" evidence="8">
    <location>
        <begin position="103"/>
        <end position="132"/>
    </location>
</feature>
<reference evidence="11" key="1">
    <citation type="submission" date="2014-04" db="EMBL/GenBank/DDBJ databases">
        <title>Evolutionary Origins and Diversification of the Mycorrhizal Mutualists.</title>
        <authorList>
            <consortium name="DOE Joint Genome Institute"/>
            <consortium name="Mycorrhizal Genomics Consortium"/>
            <person name="Kohler A."/>
            <person name="Kuo A."/>
            <person name="Nagy L.G."/>
            <person name="Floudas D."/>
            <person name="Copeland A."/>
            <person name="Barry K.W."/>
            <person name="Cichocki N."/>
            <person name="Veneault-Fourrey C."/>
            <person name="LaButti K."/>
            <person name="Lindquist E.A."/>
            <person name="Lipzen A."/>
            <person name="Lundell T."/>
            <person name="Morin E."/>
            <person name="Murat C."/>
            <person name="Riley R."/>
            <person name="Ohm R."/>
            <person name="Sun H."/>
            <person name="Tunlid A."/>
            <person name="Henrissat B."/>
            <person name="Grigoriev I.V."/>
            <person name="Hibbett D.S."/>
            <person name="Martin F."/>
        </authorList>
    </citation>
    <scope>NUCLEOTIDE SEQUENCE [LARGE SCALE GENOMIC DNA]</scope>
    <source>
        <strain evidence="11">FD-334 SS-4</strain>
    </source>
</reference>
<dbReference type="InterPro" id="IPR001138">
    <property type="entry name" value="Zn2Cys6_DnaBD"/>
</dbReference>
<dbReference type="Proteomes" id="UP000054270">
    <property type="component" value="Unassembled WGS sequence"/>
</dbReference>
<dbReference type="GO" id="GO:0000981">
    <property type="term" value="F:DNA-binding transcription factor activity, RNA polymerase II-specific"/>
    <property type="evidence" value="ECO:0007669"/>
    <property type="project" value="InterPro"/>
</dbReference>
<feature type="compositionally biased region" description="Basic residues" evidence="7">
    <location>
        <begin position="141"/>
        <end position="150"/>
    </location>
</feature>
<dbReference type="GO" id="GO:0006351">
    <property type="term" value="P:DNA-templated transcription"/>
    <property type="evidence" value="ECO:0007669"/>
    <property type="project" value="InterPro"/>
</dbReference>
<evidence type="ECO:0000256" key="2">
    <source>
        <dbReference type="ARBA" id="ARBA00022833"/>
    </source>
</evidence>
<evidence type="ECO:0000256" key="7">
    <source>
        <dbReference type="SAM" id="MobiDB-lite"/>
    </source>
</evidence>
<protein>
    <recommendedName>
        <fullName evidence="12">Zn(2)-C6 fungal-type domain-containing protein</fullName>
    </recommendedName>
</protein>
<evidence type="ECO:0000259" key="8">
    <source>
        <dbReference type="PROSITE" id="PS50048"/>
    </source>
</evidence>
<keyword evidence="2" id="KW-0862">Zinc</keyword>
<dbReference type="PROSITE" id="PS00463">
    <property type="entry name" value="ZN2_CY6_FUNGAL_1"/>
    <property type="match status" value="1"/>
</dbReference>
<dbReference type="GO" id="GO:0008270">
    <property type="term" value="F:zinc ion binding"/>
    <property type="evidence" value="ECO:0007669"/>
    <property type="project" value="UniProtKB-KW"/>
</dbReference>
<evidence type="ECO:0008006" key="12">
    <source>
        <dbReference type="Google" id="ProtNLM"/>
    </source>
</evidence>
<dbReference type="Pfam" id="PF04082">
    <property type="entry name" value="Fungal_trans"/>
    <property type="match status" value="1"/>
</dbReference>
<dbReference type="SMART" id="SM00066">
    <property type="entry name" value="GAL4"/>
    <property type="match status" value="1"/>
</dbReference>
<dbReference type="Pfam" id="PF00172">
    <property type="entry name" value="Zn_clus"/>
    <property type="match status" value="1"/>
</dbReference>
<accession>A0A0D2L0F8</accession>
<gene>
    <name evidence="10" type="ORF">HYPSUDRAFT_142671</name>
</gene>
<dbReference type="PROSITE" id="PS00028">
    <property type="entry name" value="ZINC_FINGER_C2H2_1"/>
    <property type="match status" value="1"/>
</dbReference>
<dbReference type="OMA" id="WAFHETV"/>
<dbReference type="CDD" id="cd12148">
    <property type="entry name" value="fungal_TF_MHR"/>
    <property type="match status" value="1"/>
</dbReference>
<dbReference type="SUPFAM" id="SSF57667">
    <property type="entry name" value="beta-beta-alpha zinc fingers"/>
    <property type="match status" value="1"/>
</dbReference>